<dbReference type="EMBL" id="KZ857447">
    <property type="protein sequence ID" value="RDX44654.1"/>
    <property type="molecule type" value="Genomic_DNA"/>
</dbReference>
<feature type="domain" description="AB hydrolase-1" evidence="1">
    <location>
        <begin position="52"/>
        <end position="333"/>
    </location>
</feature>
<dbReference type="Gene3D" id="3.40.50.1820">
    <property type="entry name" value="alpha/beta hydrolase"/>
    <property type="match status" value="1"/>
</dbReference>
<sequence>MPLSPDSLSPLSCSTFEFEYCHDRPLRALAYRYVPHERNPQDTSDRATCSLLICSGLALQNETWLPVIKRLYQYTSQSHSRVSIHSIWVIERPNHGDAALLNEAALKEHYRVIFGGIQFAAAIRAFLGSTILSDVERVNLIAVGHSAAGSSILRAMEPATSNLPISRLMLVESPIFDREEAWEPMQVLYKAVAASNARRKTSWSSVEEAMDYFKARFPCKVYHPEVWQIMSETYFRKDPSNPERVTTKTTVEQETASFLDDGTHLEAFKYLRKIFHILPTHIILGEGEDLWTPELYRQQAENNERYRDALASMSVIEGAGHYLPVQMPDELASEMARLLNEFVGRPVAARL</sequence>
<evidence type="ECO:0000313" key="2">
    <source>
        <dbReference type="EMBL" id="RDX44654.1"/>
    </source>
</evidence>
<accession>A0A371CWJ8</accession>
<evidence type="ECO:0000313" key="3">
    <source>
        <dbReference type="Proteomes" id="UP000256964"/>
    </source>
</evidence>
<dbReference type="InterPro" id="IPR000073">
    <property type="entry name" value="AB_hydrolase_1"/>
</dbReference>
<dbReference type="Proteomes" id="UP000256964">
    <property type="component" value="Unassembled WGS sequence"/>
</dbReference>
<evidence type="ECO:0000259" key="1">
    <source>
        <dbReference type="Pfam" id="PF12697"/>
    </source>
</evidence>
<proteinExistence type="predicted"/>
<organism evidence="2 3">
    <name type="scientific">Lentinus brumalis</name>
    <dbReference type="NCBI Taxonomy" id="2498619"/>
    <lineage>
        <taxon>Eukaryota</taxon>
        <taxon>Fungi</taxon>
        <taxon>Dikarya</taxon>
        <taxon>Basidiomycota</taxon>
        <taxon>Agaricomycotina</taxon>
        <taxon>Agaricomycetes</taxon>
        <taxon>Polyporales</taxon>
        <taxon>Polyporaceae</taxon>
        <taxon>Lentinus</taxon>
    </lineage>
</organism>
<gene>
    <name evidence="2" type="ORF">OH76DRAFT_1051913</name>
</gene>
<dbReference type="SUPFAM" id="SSF53474">
    <property type="entry name" value="alpha/beta-Hydrolases"/>
    <property type="match status" value="1"/>
</dbReference>
<keyword evidence="3" id="KW-1185">Reference proteome</keyword>
<dbReference type="AlphaFoldDB" id="A0A371CWJ8"/>
<name>A0A371CWJ8_9APHY</name>
<dbReference type="OrthoDB" id="94039at2759"/>
<dbReference type="InterPro" id="IPR029058">
    <property type="entry name" value="AB_hydrolase_fold"/>
</dbReference>
<protein>
    <recommendedName>
        <fullName evidence="1">AB hydrolase-1 domain-containing protein</fullName>
    </recommendedName>
</protein>
<reference evidence="2 3" key="1">
    <citation type="journal article" date="2018" name="Biotechnol. Biofuels">
        <title>Integrative visual omics of the white-rot fungus Polyporus brumalis exposes the biotechnological potential of its oxidative enzymes for delignifying raw plant biomass.</title>
        <authorList>
            <person name="Miyauchi S."/>
            <person name="Rancon A."/>
            <person name="Drula E."/>
            <person name="Hage H."/>
            <person name="Chaduli D."/>
            <person name="Favel A."/>
            <person name="Grisel S."/>
            <person name="Henrissat B."/>
            <person name="Herpoel-Gimbert I."/>
            <person name="Ruiz-Duenas F.J."/>
            <person name="Chevret D."/>
            <person name="Hainaut M."/>
            <person name="Lin J."/>
            <person name="Wang M."/>
            <person name="Pangilinan J."/>
            <person name="Lipzen A."/>
            <person name="Lesage-Meessen L."/>
            <person name="Navarro D."/>
            <person name="Riley R."/>
            <person name="Grigoriev I.V."/>
            <person name="Zhou S."/>
            <person name="Raouche S."/>
            <person name="Rosso M.N."/>
        </authorList>
    </citation>
    <scope>NUCLEOTIDE SEQUENCE [LARGE SCALE GENOMIC DNA]</scope>
    <source>
        <strain evidence="2 3">BRFM 1820</strain>
    </source>
</reference>
<dbReference type="Pfam" id="PF12697">
    <property type="entry name" value="Abhydrolase_6"/>
    <property type="match status" value="1"/>
</dbReference>